<comment type="caution">
    <text evidence="1">The sequence shown here is derived from an EMBL/GenBank/DDBJ whole genome shotgun (WGS) entry which is preliminary data.</text>
</comment>
<sequence length="73" mass="8210">MTLEHTPVMLLGDRSITDRFEGSGIREELVLSDPLDPELIVAKVKEALSLKVKEKPSESDTLEEDLKDFLNLD</sequence>
<evidence type="ECO:0000313" key="1">
    <source>
        <dbReference type="EMBL" id="GAH14791.1"/>
    </source>
</evidence>
<reference evidence="1" key="1">
    <citation type="journal article" date="2014" name="Front. Microbiol.">
        <title>High frequency of phylogenetically diverse reductive dehalogenase-homologous genes in deep subseafloor sedimentary metagenomes.</title>
        <authorList>
            <person name="Kawai M."/>
            <person name="Futagami T."/>
            <person name="Toyoda A."/>
            <person name="Takaki Y."/>
            <person name="Nishi S."/>
            <person name="Hori S."/>
            <person name="Arai W."/>
            <person name="Tsubouchi T."/>
            <person name="Morono Y."/>
            <person name="Uchiyama I."/>
            <person name="Ito T."/>
            <person name="Fujiyama A."/>
            <person name="Inagaki F."/>
            <person name="Takami H."/>
        </authorList>
    </citation>
    <scope>NUCLEOTIDE SEQUENCE</scope>
    <source>
        <strain evidence="1">Expedition CK06-06</strain>
    </source>
</reference>
<name>X1D1V9_9ZZZZ</name>
<dbReference type="AlphaFoldDB" id="X1D1V9"/>
<proteinExistence type="predicted"/>
<accession>X1D1V9</accession>
<gene>
    <name evidence="1" type="ORF">S01H4_60225</name>
</gene>
<protein>
    <submittedName>
        <fullName evidence="1">Uncharacterized protein</fullName>
    </submittedName>
</protein>
<dbReference type="EMBL" id="BART01035467">
    <property type="protein sequence ID" value="GAH14791.1"/>
    <property type="molecule type" value="Genomic_DNA"/>
</dbReference>
<organism evidence="1">
    <name type="scientific">marine sediment metagenome</name>
    <dbReference type="NCBI Taxonomy" id="412755"/>
    <lineage>
        <taxon>unclassified sequences</taxon>
        <taxon>metagenomes</taxon>
        <taxon>ecological metagenomes</taxon>
    </lineage>
</organism>